<keyword evidence="1" id="KW-0472">Membrane</keyword>
<dbReference type="RefSeq" id="WP_245948952.1">
    <property type="nucleotide sequence ID" value="NZ_BJMI01000003.1"/>
</dbReference>
<evidence type="ECO:0000256" key="1">
    <source>
        <dbReference type="SAM" id="Phobius"/>
    </source>
</evidence>
<reference evidence="2 3" key="1">
    <citation type="submission" date="2018-07" db="EMBL/GenBank/DDBJ databases">
        <title>Genomic Encyclopedia of Type Strains, Phase IV (KMG-IV): sequencing the most valuable type-strain genomes for metagenomic binning, comparative biology and taxonomic classification.</title>
        <authorList>
            <person name="Goeker M."/>
        </authorList>
    </citation>
    <scope>NUCLEOTIDE SEQUENCE [LARGE SCALE GENOMIC DNA]</scope>
    <source>
        <strain evidence="2 3">DSM 5603</strain>
    </source>
</reference>
<gene>
    <name evidence="2" type="ORF">C7453_104279</name>
</gene>
<dbReference type="InterPro" id="IPR045584">
    <property type="entry name" value="Pilin-like"/>
</dbReference>
<protein>
    <submittedName>
        <fullName evidence="2">General secretion pathway protein H</fullName>
    </submittedName>
</protein>
<name>A0A370G741_GLULI</name>
<sequence length="142" mass="15470">MHNKRPTHPRETGFTLIEMIVVVLILGLIGAIMIGHGPFHSVTLDLRGTAQQIASAMREARMLAIYSGTTQIFVLDSAHRNYGLQQGIRHALPAEVSIADPSRFAFYPDGSANGSTTTLLESNRYVVLRVNWLTGAISVEGP</sequence>
<keyword evidence="1" id="KW-0812">Transmembrane</keyword>
<proteinExistence type="predicted"/>
<accession>A0A370G741</accession>
<dbReference type="PROSITE" id="PS00409">
    <property type="entry name" value="PROKAR_NTER_METHYL"/>
    <property type="match status" value="1"/>
</dbReference>
<dbReference type="EMBL" id="QQAW01000004">
    <property type="protein sequence ID" value="RDI38334.1"/>
    <property type="molecule type" value="Genomic_DNA"/>
</dbReference>
<dbReference type="SUPFAM" id="SSF54523">
    <property type="entry name" value="Pili subunits"/>
    <property type="match status" value="1"/>
</dbReference>
<feature type="transmembrane region" description="Helical" evidence="1">
    <location>
        <begin position="12"/>
        <end position="34"/>
    </location>
</feature>
<dbReference type="Proteomes" id="UP000254958">
    <property type="component" value="Unassembled WGS sequence"/>
</dbReference>
<dbReference type="AlphaFoldDB" id="A0A370G741"/>
<evidence type="ECO:0000313" key="2">
    <source>
        <dbReference type="EMBL" id="RDI38334.1"/>
    </source>
</evidence>
<dbReference type="NCBIfam" id="TIGR02532">
    <property type="entry name" value="IV_pilin_GFxxxE"/>
    <property type="match status" value="1"/>
</dbReference>
<dbReference type="InterPro" id="IPR012902">
    <property type="entry name" value="N_methyl_site"/>
</dbReference>
<keyword evidence="1" id="KW-1133">Transmembrane helix</keyword>
<dbReference type="Pfam" id="PF07963">
    <property type="entry name" value="N_methyl"/>
    <property type="match status" value="1"/>
</dbReference>
<comment type="caution">
    <text evidence="2">The sequence shown here is derived from an EMBL/GenBank/DDBJ whole genome shotgun (WGS) entry which is preliminary data.</text>
</comment>
<keyword evidence="3" id="KW-1185">Reference proteome</keyword>
<evidence type="ECO:0000313" key="3">
    <source>
        <dbReference type="Proteomes" id="UP000254958"/>
    </source>
</evidence>
<organism evidence="2 3">
    <name type="scientific">Gluconacetobacter liquefaciens</name>
    <name type="common">Acetobacter liquefaciens</name>
    <dbReference type="NCBI Taxonomy" id="89584"/>
    <lineage>
        <taxon>Bacteria</taxon>
        <taxon>Pseudomonadati</taxon>
        <taxon>Pseudomonadota</taxon>
        <taxon>Alphaproteobacteria</taxon>
        <taxon>Acetobacterales</taxon>
        <taxon>Acetobacteraceae</taxon>
        <taxon>Gluconacetobacter</taxon>
    </lineage>
</organism>